<dbReference type="Pfam" id="PF02518">
    <property type="entry name" value="HATPase_c"/>
    <property type="match status" value="1"/>
</dbReference>
<feature type="modified residue" description="4-aspartylphosphate" evidence="12">
    <location>
        <position position="720"/>
    </location>
</feature>
<keyword evidence="8" id="KW-0067">ATP-binding</keyword>
<dbReference type="PANTHER" id="PTHR43047:SF72">
    <property type="entry name" value="OSMOSENSING HISTIDINE PROTEIN KINASE SLN1"/>
    <property type="match status" value="1"/>
</dbReference>
<dbReference type="EMBL" id="CP036526">
    <property type="protein sequence ID" value="QDT11148.1"/>
    <property type="molecule type" value="Genomic_DNA"/>
</dbReference>
<dbReference type="SUPFAM" id="SSF55874">
    <property type="entry name" value="ATPase domain of HSP90 chaperone/DNA topoisomerase II/histidine kinase"/>
    <property type="match status" value="1"/>
</dbReference>
<evidence type="ECO:0000256" key="7">
    <source>
        <dbReference type="ARBA" id="ARBA00022777"/>
    </source>
</evidence>
<dbReference type="Gene3D" id="2.10.70.100">
    <property type="match status" value="1"/>
</dbReference>
<feature type="modified residue" description="4-aspartylphosphate" evidence="12">
    <location>
        <position position="874"/>
    </location>
</feature>
<evidence type="ECO:0000256" key="8">
    <source>
        <dbReference type="ARBA" id="ARBA00022840"/>
    </source>
</evidence>
<evidence type="ECO:0000256" key="1">
    <source>
        <dbReference type="ARBA" id="ARBA00000085"/>
    </source>
</evidence>
<dbReference type="Gene3D" id="3.40.50.2300">
    <property type="match status" value="2"/>
</dbReference>
<dbReference type="CDD" id="cd00130">
    <property type="entry name" value="PAS"/>
    <property type="match status" value="2"/>
</dbReference>
<comment type="subcellular location">
    <subcellularLocation>
        <location evidence="2">Membrane</location>
    </subcellularLocation>
</comment>
<dbReference type="SUPFAM" id="SSF55785">
    <property type="entry name" value="PYP-like sensor domain (PAS domain)"/>
    <property type="match status" value="2"/>
</dbReference>
<evidence type="ECO:0000256" key="12">
    <source>
        <dbReference type="PROSITE-ProRule" id="PRU00169"/>
    </source>
</evidence>
<evidence type="ECO:0000313" key="18">
    <source>
        <dbReference type="Proteomes" id="UP000319817"/>
    </source>
</evidence>
<feature type="domain" description="Response regulatory" evidence="14">
    <location>
        <begin position="825"/>
        <end position="938"/>
    </location>
</feature>
<dbReference type="Proteomes" id="UP000319817">
    <property type="component" value="Chromosome"/>
</dbReference>
<evidence type="ECO:0000256" key="11">
    <source>
        <dbReference type="ARBA" id="ARBA00023306"/>
    </source>
</evidence>
<evidence type="ECO:0000259" key="15">
    <source>
        <dbReference type="PROSITE" id="PS50112"/>
    </source>
</evidence>
<comment type="catalytic activity">
    <reaction evidence="1">
        <text>ATP + protein L-histidine = ADP + protein N-phospho-L-histidine.</text>
        <dbReference type="EC" id="2.7.13.3"/>
    </reaction>
</comment>
<dbReference type="EC" id="2.7.13.3" evidence="3"/>
<dbReference type="SMART" id="SM00448">
    <property type="entry name" value="REC"/>
    <property type="match status" value="2"/>
</dbReference>
<dbReference type="GO" id="GO:0000155">
    <property type="term" value="F:phosphorelay sensor kinase activity"/>
    <property type="evidence" value="ECO:0007669"/>
    <property type="project" value="InterPro"/>
</dbReference>
<dbReference type="InterPro" id="IPR003594">
    <property type="entry name" value="HATPase_dom"/>
</dbReference>
<sequence>MPEQPSLESLHIAALFLDSDYRIRSFTSGATELYGLIESDIGRPLTQLMPLVDGMPALPEFDALVADSPLEHLVSNSSGNPSGKSYIRRVLPIEFPDDTSGIAITFTEVSQLCASYDALSQSHAESLRFARRLKTITDATPTMIAYVNADLRYELVNKRHAERFGKSPDEVRGQKVIDTIGEKNFSIVKPYMDAALRGEGVTFEFELQTLEHPEAIFKKVTYVPDVDATHTVVGFHVFATDITDQRNTLEKVTLAEERLRLAAEAAGFGTYQIDLVLGRTFWSAEYKKLVGVRDDADSRLGPSEVANFVHPDDRKQVARHLSRAKRVLDGGVHSFTHRIILPDGSCRWVRRQGQTVLSPDGRPVKIIGTLLDITAQKEIQQSLEDARRVAEAANESKSEFLANMSHEIRTPMSAIMGYTDILSRQLTDPDDIKCASVIRHNGKFLLEIINDILDISKIEAGKLELNKKRFRPDRLVADVCSLMEIRAAEKSIPLEVTFSGEIPKTIRSDDKRLKQILVNLIGNAIKFTMDGGVRVVVSFHSGSELKSSAKATTVGPSQCMQFDVIDTGIGMDAKQIKTIFDPFTQGDSSVVRKFEGTGLGLSISQRLARMLGGDITVESTAQVGSKFSLTIATGSVKNIPMNRPKLNATRITTPSKSLESSAIAGHVLVVDDRRDMIFLAQHLIEDAGGTVTSAENGEVAIQKIAEAKKAGRPFDLITMDMQMPVLDGYEATRRLRETGCTTPIVAVTAHAMQGDREKCIDAGCTDYITKPLDGPRFLALLSDQLVMHPSQPGSEPRDLPHDDAVFSPILNPAKVDWQSPDQRCNVLLIDDAKDACHSLKTLLGFSGHKVVIALDGRTGMDMAVALSPAVIILDLGLPDMSGFDVIAQLKSHELLQNTIFIAATGRDNLAETKAAGFDHHLIKPIDVEELESLIDAQLAKSPL</sequence>
<dbReference type="PROSITE" id="PS50113">
    <property type="entry name" value="PAC"/>
    <property type="match status" value="1"/>
</dbReference>
<dbReference type="GO" id="GO:0009927">
    <property type="term" value="F:histidine phosphotransfer kinase activity"/>
    <property type="evidence" value="ECO:0007669"/>
    <property type="project" value="TreeGrafter"/>
</dbReference>
<keyword evidence="5 17" id="KW-0808">Transferase</keyword>
<dbReference type="InterPro" id="IPR004358">
    <property type="entry name" value="Sig_transdc_His_kin-like_C"/>
</dbReference>
<name>A0A517NVJ1_9BACT</name>
<evidence type="ECO:0000256" key="2">
    <source>
        <dbReference type="ARBA" id="ARBA00004370"/>
    </source>
</evidence>
<dbReference type="CDD" id="cd16922">
    <property type="entry name" value="HATPase_EvgS-ArcB-TorS-like"/>
    <property type="match status" value="1"/>
</dbReference>
<keyword evidence="9" id="KW-0902">Two-component regulatory system</keyword>
<keyword evidence="10" id="KW-0472">Membrane</keyword>
<dbReference type="SMART" id="SM00387">
    <property type="entry name" value="HATPase_c"/>
    <property type="match status" value="1"/>
</dbReference>
<evidence type="ECO:0000256" key="10">
    <source>
        <dbReference type="ARBA" id="ARBA00023136"/>
    </source>
</evidence>
<keyword evidence="4 12" id="KW-0597">Phosphoprotein</keyword>
<evidence type="ECO:0000259" key="13">
    <source>
        <dbReference type="PROSITE" id="PS50109"/>
    </source>
</evidence>
<dbReference type="Gene3D" id="3.30.565.10">
    <property type="entry name" value="Histidine kinase-like ATPase, C-terminal domain"/>
    <property type="match status" value="1"/>
</dbReference>
<dbReference type="Pfam" id="PF08448">
    <property type="entry name" value="PAS_4"/>
    <property type="match status" value="1"/>
</dbReference>
<feature type="domain" description="Histidine kinase" evidence="13">
    <location>
        <begin position="403"/>
        <end position="635"/>
    </location>
</feature>
<evidence type="ECO:0000259" key="14">
    <source>
        <dbReference type="PROSITE" id="PS50110"/>
    </source>
</evidence>
<dbReference type="Pfam" id="PF00512">
    <property type="entry name" value="HisKA"/>
    <property type="match status" value="1"/>
</dbReference>
<dbReference type="Gene3D" id="1.10.287.130">
    <property type="match status" value="1"/>
</dbReference>
<keyword evidence="7 17" id="KW-0418">Kinase</keyword>
<dbReference type="SMART" id="SM00091">
    <property type="entry name" value="PAS"/>
    <property type="match status" value="3"/>
</dbReference>
<dbReference type="InterPro" id="IPR005467">
    <property type="entry name" value="His_kinase_dom"/>
</dbReference>
<dbReference type="InterPro" id="IPR013655">
    <property type="entry name" value="PAS_fold_3"/>
</dbReference>
<dbReference type="InterPro" id="IPR013656">
    <property type="entry name" value="PAS_4"/>
</dbReference>
<dbReference type="CDD" id="cd17546">
    <property type="entry name" value="REC_hyHK_CKI1_RcsC-like"/>
    <property type="match status" value="1"/>
</dbReference>
<dbReference type="CDD" id="cd00082">
    <property type="entry name" value="HisKA"/>
    <property type="match status" value="1"/>
</dbReference>
<dbReference type="InterPro" id="IPR036890">
    <property type="entry name" value="HATPase_C_sf"/>
</dbReference>
<dbReference type="PROSITE" id="PS50110">
    <property type="entry name" value="RESPONSE_REGULATORY"/>
    <property type="match status" value="2"/>
</dbReference>
<dbReference type="InterPro" id="IPR000700">
    <property type="entry name" value="PAS-assoc_C"/>
</dbReference>
<keyword evidence="18" id="KW-1185">Reference proteome</keyword>
<dbReference type="Pfam" id="PF00072">
    <property type="entry name" value="Response_reg"/>
    <property type="match status" value="2"/>
</dbReference>
<dbReference type="SUPFAM" id="SSF47384">
    <property type="entry name" value="Homodimeric domain of signal transducing histidine kinase"/>
    <property type="match status" value="1"/>
</dbReference>
<dbReference type="PRINTS" id="PR00344">
    <property type="entry name" value="BCTRLSENSOR"/>
</dbReference>
<dbReference type="AlphaFoldDB" id="A0A517NVJ1"/>
<dbReference type="InterPro" id="IPR000014">
    <property type="entry name" value="PAS"/>
</dbReference>
<dbReference type="SMART" id="SM00388">
    <property type="entry name" value="HisKA"/>
    <property type="match status" value="1"/>
</dbReference>
<dbReference type="InterPro" id="IPR011006">
    <property type="entry name" value="CheY-like_superfamily"/>
</dbReference>
<feature type="domain" description="PAC" evidence="16">
    <location>
        <begin position="333"/>
        <end position="385"/>
    </location>
</feature>
<dbReference type="RefSeq" id="WP_145418958.1">
    <property type="nucleotide sequence ID" value="NZ_CP036526.1"/>
</dbReference>
<dbReference type="FunFam" id="1.10.287.130:FF:000038">
    <property type="entry name" value="Sensory transduction histidine kinase"/>
    <property type="match status" value="1"/>
</dbReference>
<accession>A0A517NVJ1</accession>
<dbReference type="InterPro" id="IPR035965">
    <property type="entry name" value="PAS-like_dom_sf"/>
</dbReference>
<dbReference type="OrthoDB" id="9815750at2"/>
<dbReference type="SMART" id="SM00086">
    <property type="entry name" value="PAC"/>
    <property type="match status" value="2"/>
</dbReference>
<dbReference type="InterPro" id="IPR001610">
    <property type="entry name" value="PAC"/>
</dbReference>
<dbReference type="InterPro" id="IPR003661">
    <property type="entry name" value="HisK_dim/P_dom"/>
</dbReference>
<evidence type="ECO:0000256" key="9">
    <source>
        <dbReference type="ARBA" id="ARBA00023012"/>
    </source>
</evidence>
<feature type="domain" description="Response regulatory" evidence="14">
    <location>
        <begin position="666"/>
        <end position="785"/>
    </location>
</feature>
<dbReference type="InterPro" id="IPR036097">
    <property type="entry name" value="HisK_dim/P_sf"/>
</dbReference>
<protein>
    <recommendedName>
        <fullName evidence="3">histidine kinase</fullName>
        <ecNumber evidence="3">2.7.13.3</ecNumber>
    </recommendedName>
</protein>
<evidence type="ECO:0000256" key="3">
    <source>
        <dbReference type="ARBA" id="ARBA00012438"/>
    </source>
</evidence>
<organism evidence="17 18">
    <name type="scientific">Stieleria marina</name>
    <dbReference type="NCBI Taxonomy" id="1930275"/>
    <lineage>
        <taxon>Bacteria</taxon>
        <taxon>Pseudomonadati</taxon>
        <taxon>Planctomycetota</taxon>
        <taxon>Planctomycetia</taxon>
        <taxon>Pirellulales</taxon>
        <taxon>Pirellulaceae</taxon>
        <taxon>Stieleria</taxon>
    </lineage>
</organism>
<dbReference type="PROSITE" id="PS50112">
    <property type="entry name" value="PAS"/>
    <property type="match status" value="1"/>
</dbReference>
<dbReference type="GO" id="GO:0005524">
    <property type="term" value="F:ATP binding"/>
    <property type="evidence" value="ECO:0007669"/>
    <property type="project" value="UniProtKB-KW"/>
</dbReference>
<dbReference type="Pfam" id="PF08447">
    <property type="entry name" value="PAS_3"/>
    <property type="match status" value="1"/>
</dbReference>
<keyword evidence="6" id="KW-0547">Nucleotide-binding</keyword>
<dbReference type="FunFam" id="3.30.565.10:FF:000010">
    <property type="entry name" value="Sensor histidine kinase RcsC"/>
    <property type="match status" value="1"/>
</dbReference>
<evidence type="ECO:0000256" key="4">
    <source>
        <dbReference type="ARBA" id="ARBA00022553"/>
    </source>
</evidence>
<evidence type="ECO:0000256" key="6">
    <source>
        <dbReference type="ARBA" id="ARBA00022741"/>
    </source>
</evidence>
<dbReference type="PANTHER" id="PTHR43047">
    <property type="entry name" value="TWO-COMPONENT HISTIDINE PROTEIN KINASE"/>
    <property type="match status" value="1"/>
</dbReference>
<gene>
    <name evidence="17" type="primary">luxQ_2</name>
    <name evidence="17" type="ORF">K239x_31420</name>
</gene>
<proteinExistence type="predicted"/>
<dbReference type="Gene3D" id="3.30.450.20">
    <property type="entry name" value="PAS domain"/>
    <property type="match status" value="2"/>
</dbReference>
<dbReference type="Pfam" id="PF13596">
    <property type="entry name" value="PAS_10"/>
    <property type="match status" value="1"/>
</dbReference>
<feature type="domain" description="PAS" evidence="15">
    <location>
        <begin position="129"/>
        <end position="199"/>
    </location>
</feature>
<evidence type="ECO:0000256" key="5">
    <source>
        <dbReference type="ARBA" id="ARBA00022679"/>
    </source>
</evidence>
<reference evidence="17 18" key="1">
    <citation type="submission" date="2019-02" db="EMBL/GenBank/DDBJ databases">
        <title>Deep-cultivation of Planctomycetes and their phenomic and genomic characterization uncovers novel biology.</title>
        <authorList>
            <person name="Wiegand S."/>
            <person name="Jogler M."/>
            <person name="Boedeker C."/>
            <person name="Pinto D."/>
            <person name="Vollmers J."/>
            <person name="Rivas-Marin E."/>
            <person name="Kohn T."/>
            <person name="Peeters S.H."/>
            <person name="Heuer A."/>
            <person name="Rast P."/>
            <person name="Oberbeckmann S."/>
            <person name="Bunk B."/>
            <person name="Jeske O."/>
            <person name="Meyerdierks A."/>
            <person name="Storesund J.E."/>
            <person name="Kallscheuer N."/>
            <person name="Luecker S."/>
            <person name="Lage O.M."/>
            <person name="Pohl T."/>
            <person name="Merkel B.J."/>
            <person name="Hornburger P."/>
            <person name="Mueller R.-W."/>
            <person name="Bruemmer F."/>
            <person name="Labrenz M."/>
            <person name="Spormann A.M."/>
            <person name="Op den Camp H."/>
            <person name="Overmann J."/>
            <person name="Amann R."/>
            <person name="Jetten M.S.M."/>
            <person name="Mascher T."/>
            <person name="Medema M.H."/>
            <person name="Devos D.P."/>
            <person name="Kaster A.-K."/>
            <person name="Ovreas L."/>
            <person name="Rohde M."/>
            <person name="Galperin M.Y."/>
            <person name="Jogler C."/>
        </authorList>
    </citation>
    <scope>NUCLEOTIDE SEQUENCE [LARGE SCALE GENOMIC DNA]</scope>
    <source>
        <strain evidence="17 18">K23_9</strain>
    </source>
</reference>
<dbReference type="InterPro" id="IPR001789">
    <property type="entry name" value="Sig_transdc_resp-reg_receiver"/>
</dbReference>
<evidence type="ECO:0000313" key="17">
    <source>
        <dbReference type="EMBL" id="QDT11148.1"/>
    </source>
</evidence>
<dbReference type="GO" id="GO:0005886">
    <property type="term" value="C:plasma membrane"/>
    <property type="evidence" value="ECO:0007669"/>
    <property type="project" value="TreeGrafter"/>
</dbReference>
<dbReference type="PROSITE" id="PS50109">
    <property type="entry name" value="HIS_KIN"/>
    <property type="match status" value="1"/>
</dbReference>
<dbReference type="SUPFAM" id="SSF52172">
    <property type="entry name" value="CheY-like"/>
    <property type="match status" value="2"/>
</dbReference>
<dbReference type="NCBIfam" id="TIGR00229">
    <property type="entry name" value="sensory_box"/>
    <property type="match status" value="2"/>
</dbReference>
<keyword evidence="11" id="KW-0131">Cell cycle</keyword>
<evidence type="ECO:0000259" key="16">
    <source>
        <dbReference type="PROSITE" id="PS50113"/>
    </source>
</evidence>